<evidence type="ECO:0000313" key="2">
    <source>
        <dbReference type="Proteomes" id="UP001054945"/>
    </source>
</evidence>
<reference evidence="1 2" key="1">
    <citation type="submission" date="2021-06" db="EMBL/GenBank/DDBJ databases">
        <title>Caerostris extrusa draft genome.</title>
        <authorList>
            <person name="Kono N."/>
            <person name="Arakawa K."/>
        </authorList>
    </citation>
    <scope>NUCLEOTIDE SEQUENCE [LARGE SCALE GENOMIC DNA]</scope>
</reference>
<dbReference type="AlphaFoldDB" id="A0AAV4UJL0"/>
<dbReference type="EMBL" id="BPLR01012948">
    <property type="protein sequence ID" value="GIY57705.1"/>
    <property type="molecule type" value="Genomic_DNA"/>
</dbReference>
<gene>
    <name evidence="1" type="ORF">CEXT_119381</name>
</gene>
<keyword evidence="2" id="KW-1185">Reference proteome</keyword>
<organism evidence="1 2">
    <name type="scientific">Caerostris extrusa</name>
    <name type="common">Bark spider</name>
    <name type="synonym">Caerostris bankana</name>
    <dbReference type="NCBI Taxonomy" id="172846"/>
    <lineage>
        <taxon>Eukaryota</taxon>
        <taxon>Metazoa</taxon>
        <taxon>Ecdysozoa</taxon>
        <taxon>Arthropoda</taxon>
        <taxon>Chelicerata</taxon>
        <taxon>Arachnida</taxon>
        <taxon>Araneae</taxon>
        <taxon>Araneomorphae</taxon>
        <taxon>Entelegynae</taxon>
        <taxon>Araneoidea</taxon>
        <taxon>Araneidae</taxon>
        <taxon>Caerostris</taxon>
    </lineage>
</organism>
<sequence length="154" mass="18137">MASEYGIFRLHFQPQRLRDTAVSKNQLNILHRYLKTKQKIELNFEKQTQSCRIPRNISKDLSEISPKKNKTFPSSAETIFNLRGGAETIVCKKKGMERKQNQTICENPCFEGGTLLQNFERRERFIPGELLMNRLLPREHFLQLQLTLRYSTHL</sequence>
<evidence type="ECO:0000313" key="1">
    <source>
        <dbReference type="EMBL" id="GIY57705.1"/>
    </source>
</evidence>
<name>A0AAV4UJL0_CAEEX</name>
<dbReference type="Proteomes" id="UP001054945">
    <property type="component" value="Unassembled WGS sequence"/>
</dbReference>
<accession>A0AAV4UJL0</accession>
<protein>
    <recommendedName>
        <fullName evidence="3">Ribosomal protein S10</fullName>
    </recommendedName>
</protein>
<evidence type="ECO:0008006" key="3">
    <source>
        <dbReference type="Google" id="ProtNLM"/>
    </source>
</evidence>
<proteinExistence type="predicted"/>
<comment type="caution">
    <text evidence="1">The sequence shown here is derived from an EMBL/GenBank/DDBJ whole genome shotgun (WGS) entry which is preliminary data.</text>
</comment>